<keyword evidence="8" id="KW-0479">Metal-binding</keyword>
<name>A0A7S0DT37_9EUKA</name>
<dbReference type="InterPro" id="IPR004139">
    <property type="entry name" value="Glyco_trans_13"/>
</dbReference>
<evidence type="ECO:0000256" key="3">
    <source>
        <dbReference type="ARBA" id="ARBA00004922"/>
    </source>
</evidence>
<evidence type="ECO:0000256" key="10">
    <source>
        <dbReference type="ARBA" id="ARBA00022989"/>
    </source>
</evidence>
<evidence type="ECO:0000256" key="5">
    <source>
        <dbReference type="ARBA" id="ARBA00022676"/>
    </source>
</evidence>
<dbReference type="PANTHER" id="PTHR10468">
    <property type="entry name" value="PROTEIN O-LINKED-MANNOSE BETA-1,2-N-ACETYLGLUCOSAMINYLTRANSFERASE 1/ALPHA-1,3-MANNOSYL-GLYCOPROTEIN 2-BETA-N-ACETYLGLUCOSAMINYLTRANSFERASE"/>
    <property type="match status" value="1"/>
</dbReference>
<dbReference type="Pfam" id="PF03071">
    <property type="entry name" value="GNT-I"/>
    <property type="match status" value="1"/>
</dbReference>
<evidence type="ECO:0000256" key="14">
    <source>
        <dbReference type="ARBA" id="ARBA00038949"/>
    </source>
</evidence>
<evidence type="ECO:0000256" key="17">
    <source>
        <dbReference type="SAM" id="Phobius"/>
    </source>
</evidence>
<feature type="transmembrane region" description="Helical" evidence="17">
    <location>
        <begin position="7"/>
        <end position="31"/>
    </location>
</feature>
<accession>A0A7S0DT37</accession>
<dbReference type="AlphaFoldDB" id="A0A7S0DT37"/>
<keyword evidence="7 17" id="KW-0812">Transmembrane</keyword>
<dbReference type="SUPFAM" id="SSF53448">
    <property type="entry name" value="Nucleotide-diphospho-sugar transferases"/>
    <property type="match status" value="1"/>
</dbReference>
<dbReference type="EC" id="2.4.1.101" evidence="14"/>
<comment type="pathway">
    <text evidence="3">Protein modification; protein glycosylation.</text>
</comment>
<comment type="catalytic activity">
    <reaction evidence="16">
        <text>N(4)-(alpha-D-Man-(1-&gt;3)-[alpha-D-Man-(1-&gt;3)-[alpha-D-Man-(1-&gt;6)]-alpha-D-Man-(1-&gt;6)]-beta-D-Man-(1-&gt;4)-beta-D-GlcNAc-(1-&gt;4)-beta-D-GlcNAc)-L-asparaginyl-[protein] (N-glucan mannose isomer 5A1,2) + UDP-N-acetyl-alpha-D-glucosamine = N(4)-{beta-D-GlcNAc-(1-&gt;2)-alpha-D-Man-(1-&gt;3)-[alpha-D-Man-(1-&gt;3)-[alpha-D-Man-(1-&gt;6)]-alpha-D-Man-(1-&gt;6)]-beta-D-Man-(1-&gt;4)-beta-D-GlcNAc-(1-&gt;4)-beta-D-GlcNAc}-L-asparaginyl-[protein] + UDP + H(+)</text>
        <dbReference type="Rhea" id="RHEA:11456"/>
        <dbReference type="Rhea" id="RHEA-COMP:14367"/>
        <dbReference type="Rhea" id="RHEA-COMP:14368"/>
        <dbReference type="ChEBI" id="CHEBI:15378"/>
        <dbReference type="ChEBI" id="CHEBI:57705"/>
        <dbReference type="ChEBI" id="CHEBI:58223"/>
        <dbReference type="ChEBI" id="CHEBI:59087"/>
        <dbReference type="ChEBI" id="CHEBI:60625"/>
        <dbReference type="EC" id="2.4.1.101"/>
    </reaction>
</comment>
<dbReference type="InterPro" id="IPR052261">
    <property type="entry name" value="Glycosyltransferase_13"/>
</dbReference>
<proteinExistence type="inferred from homology"/>
<comment type="subcellular location">
    <subcellularLocation>
        <location evidence="2">Golgi apparatus membrane</location>
        <topology evidence="2">Single-pass type II membrane protein</topology>
    </subcellularLocation>
</comment>
<evidence type="ECO:0000256" key="12">
    <source>
        <dbReference type="ARBA" id="ARBA00023136"/>
    </source>
</evidence>
<evidence type="ECO:0000256" key="13">
    <source>
        <dbReference type="ARBA" id="ARBA00023211"/>
    </source>
</evidence>
<evidence type="ECO:0000256" key="6">
    <source>
        <dbReference type="ARBA" id="ARBA00022679"/>
    </source>
</evidence>
<evidence type="ECO:0000256" key="7">
    <source>
        <dbReference type="ARBA" id="ARBA00022692"/>
    </source>
</evidence>
<dbReference type="FunFam" id="3.90.550.10:FF:000252">
    <property type="entry name" value="Protein O-linked-mannose beta-1,2-N-acetylglucosaminyltransferase 1"/>
    <property type="match status" value="1"/>
</dbReference>
<dbReference type="Gene3D" id="3.10.180.20">
    <property type="entry name" value="N-Acetylglucosaminyltransferase I, Domain 2"/>
    <property type="match status" value="1"/>
</dbReference>
<comment type="similarity">
    <text evidence="4">Belongs to the glycosyltransferase 13 family.</text>
</comment>
<reference evidence="18" key="1">
    <citation type="submission" date="2021-01" db="EMBL/GenBank/DDBJ databases">
        <authorList>
            <person name="Corre E."/>
            <person name="Pelletier E."/>
            <person name="Niang G."/>
            <person name="Scheremetjew M."/>
            <person name="Finn R."/>
            <person name="Kale V."/>
            <person name="Holt S."/>
            <person name="Cochrane G."/>
            <person name="Meng A."/>
            <person name="Brown T."/>
            <person name="Cohen L."/>
        </authorList>
    </citation>
    <scope>NUCLEOTIDE SEQUENCE</scope>
    <source>
        <strain evidence="18">CCMP2058</strain>
    </source>
</reference>
<keyword evidence="5" id="KW-0328">Glycosyltransferase</keyword>
<evidence type="ECO:0000256" key="1">
    <source>
        <dbReference type="ARBA" id="ARBA00001936"/>
    </source>
</evidence>
<dbReference type="PANTHER" id="PTHR10468:SF0">
    <property type="entry name" value="ALPHA-1,3-MANNOSYL-GLYCOPROTEIN 2-BETA-N-ACETYLGLUCOSAMINYLTRANSFERASE"/>
    <property type="match status" value="1"/>
</dbReference>
<evidence type="ECO:0000256" key="9">
    <source>
        <dbReference type="ARBA" id="ARBA00022968"/>
    </source>
</evidence>
<comment type="cofactor">
    <cofactor evidence="1">
        <name>Mn(2+)</name>
        <dbReference type="ChEBI" id="CHEBI:29035"/>
    </cofactor>
</comment>
<dbReference type="GO" id="GO:0000139">
    <property type="term" value="C:Golgi membrane"/>
    <property type="evidence" value="ECO:0007669"/>
    <property type="project" value="UniProtKB-SubCell"/>
</dbReference>
<keyword evidence="13" id="KW-0464">Manganese</keyword>
<dbReference type="GO" id="GO:0046872">
    <property type="term" value="F:metal ion binding"/>
    <property type="evidence" value="ECO:0007669"/>
    <property type="project" value="UniProtKB-KW"/>
</dbReference>
<evidence type="ECO:0000256" key="2">
    <source>
        <dbReference type="ARBA" id="ARBA00004323"/>
    </source>
</evidence>
<evidence type="ECO:0000256" key="15">
    <source>
        <dbReference type="ARBA" id="ARBA00041712"/>
    </source>
</evidence>
<keyword evidence="6" id="KW-0808">Transferase</keyword>
<gene>
    <name evidence="18" type="ORF">LAMO00422_LOCUS22001</name>
</gene>
<organism evidence="18">
    <name type="scientific">Amorphochlora amoebiformis</name>
    <dbReference type="NCBI Taxonomy" id="1561963"/>
    <lineage>
        <taxon>Eukaryota</taxon>
        <taxon>Sar</taxon>
        <taxon>Rhizaria</taxon>
        <taxon>Cercozoa</taxon>
        <taxon>Chlorarachniophyceae</taxon>
        <taxon>Amorphochlora</taxon>
    </lineage>
</organism>
<dbReference type="Gene3D" id="3.90.550.10">
    <property type="entry name" value="Spore Coat Polysaccharide Biosynthesis Protein SpsA, Chain A"/>
    <property type="match status" value="1"/>
</dbReference>
<dbReference type="GO" id="GO:0003827">
    <property type="term" value="F:alpha-1,3-mannosylglycoprotein 2-beta-N-acetylglucosaminyltransferase activity"/>
    <property type="evidence" value="ECO:0007669"/>
    <property type="project" value="UniProtKB-EC"/>
</dbReference>
<evidence type="ECO:0000256" key="4">
    <source>
        <dbReference type="ARBA" id="ARBA00006492"/>
    </source>
</evidence>
<dbReference type="InterPro" id="IPR029044">
    <property type="entry name" value="Nucleotide-diphossugar_trans"/>
</dbReference>
<dbReference type="UniPathway" id="UPA00378"/>
<evidence type="ECO:0000313" key="18">
    <source>
        <dbReference type="EMBL" id="CAD8463041.1"/>
    </source>
</evidence>
<evidence type="ECO:0000256" key="8">
    <source>
        <dbReference type="ARBA" id="ARBA00022723"/>
    </source>
</evidence>
<evidence type="ECO:0000256" key="11">
    <source>
        <dbReference type="ARBA" id="ARBA00023034"/>
    </source>
</evidence>
<keyword evidence="9" id="KW-0735">Signal-anchor</keyword>
<keyword evidence="11" id="KW-0333">Golgi apparatus</keyword>
<keyword evidence="10 17" id="KW-1133">Transmembrane helix</keyword>
<protein>
    <recommendedName>
        <fullName evidence="14">alpha-1,3-mannosyl-glycoprotein 2-beta-N-acetylglucosaminyltransferase</fullName>
        <ecNumber evidence="14">2.4.1.101</ecNumber>
    </recommendedName>
    <alternativeName>
        <fullName evidence="15">N-glycosyl-oligosaccharide-glycoprotein N-acetylglucosaminyltransferase I</fullName>
    </alternativeName>
</protein>
<keyword evidence="12 17" id="KW-0472">Membrane</keyword>
<evidence type="ECO:0000256" key="16">
    <source>
        <dbReference type="ARBA" id="ARBA00049421"/>
    </source>
</evidence>
<dbReference type="EMBL" id="HBEM01032228">
    <property type="protein sequence ID" value="CAD8463041.1"/>
    <property type="molecule type" value="Transcribed_RNA"/>
</dbReference>
<sequence length="557" mass="64052">MCGERRLRTFVSGFFVLWQVTFWLPCFLIFYKGEETEMKTLRENLVQTSKQLNIAMYELDTAQQERDLALTVLKKYGILRERMITIDKDLVCQEDEIFTRHGGKTGSSKETLMSCQGKCLSNPACGYVAYWADNGCRHWAKTCTKIPSHNSPVLYMKKSPELKKLAESTGNQAMQLPPPTFSTNVIAPPNQPMKPVVRVKIDVMSPGLVPIVVICFNRANYLRRTLSSLKRYVGNLRTKYPVFVSRQGNHPGVGQVLEEFSDLVTAVNSYQYVDTGQRKKGFEAPTWTSYYKISQHYASALRWIFDTQALPRVVVLEDDLEISPDAMAYFSALSSIYDTDTTVFCVSGWNDNGMKTVVKDNTKLLRTDIFPGLGWMLNKRVYNELIVKWPLAFWDDWMRENSQRKGRSSIVPEVNRVYTFGDMGNSVDKGFWSRFLLPIKLNDQPVDFSKLDIKYIRMPAYAQTLAREIRDAREISQAHILSTMYGDTRAIKYANEQQYRQIANVMGIHPDFKNGDPRASFGHVNIVYVNGMKTFVVDIKVWGRIMARDSMWYKLQM</sequence>